<accession>A0A919UHN2</accession>
<keyword evidence="2" id="KW-1185">Reference proteome</keyword>
<organism evidence="1 2">
    <name type="scientific">Dactylosporangium siamense</name>
    <dbReference type="NCBI Taxonomy" id="685454"/>
    <lineage>
        <taxon>Bacteria</taxon>
        <taxon>Bacillati</taxon>
        <taxon>Actinomycetota</taxon>
        <taxon>Actinomycetes</taxon>
        <taxon>Micromonosporales</taxon>
        <taxon>Micromonosporaceae</taxon>
        <taxon>Dactylosporangium</taxon>
    </lineage>
</organism>
<dbReference type="EMBL" id="BONQ01000183">
    <property type="protein sequence ID" value="GIG52571.1"/>
    <property type="molecule type" value="Genomic_DNA"/>
</dbReference>
<evidence type="ECO:0000313" key="2">
    <source>
        <dbReference type="Proteomes" id="UP000660611"/>
    </source>
</evidence>
<gene>
    <name evidence="1" type="ORF">Dsi01nite_106120</name>
</gene>
<proteinExistence type="predicted"/>
<dbReference type="Proteomes" id="UP000660611">
    <property type="component" value="Unassembled WGS sequence"/>
</dbReference>
<comment type="caution">
    <text evidence="1">The sequence shown here is derived from an EMBL/GenBank/DDBJ whole genome shotgun (WGS) entry which is preliminary data.</text>
</comment>
<name>A0A919UHN2_9ACTN</name>
<evidence type="ECO:0000313" key="1">
    <source>
        <dbReference type="EMBL" id="GIG52571.1"/>
    </source>
</evidence>
<dbReference type="AlphaFoldDB" id="A0A919UHN2"/>
<protein>
    <submittedName>
        <fullName evidence="1">Uncharacterized protein</fullName>
    </submittedName>
</protein>
<reference evidence="1" key="1">
    <citation type="submission" date="2021-01" db="EMBL/GenBank/DDBJ databases">
        <title>Whole genome shotgun sequence of Dactylosporangium siamense NBRC 106093.</title>
        <authorList>
            <person name="Komaki H."/>
            <person name="Tamura T."/>
        </authorList>
    </citation>
    <scope>NUCLEOTIDE SEQUENCE</scope>
    <source>
        <strain evidence="1">NBRC 106093</strain>
    </source>
</reference>
<sequence>MAVRQDGVWTHRGGGGLGYSLDTLLALGPDPALAAFLSPTFPVWQEHQWYRESSCESGALIDVDAKELLVFLNVDYDERCAYLDAYRRTWPGWNVRWAYNGIVDVTDALGLDRAVLTREAWDDTDLFRWGRPDPQEPPKLHYLITIEDAAYGLADNVVRPWALGPAVLEQLVDLPRLSTWPEIPRGGMHVDPADHTVGVWSIDPVYGLVERCGERWPGWTVEFWHDRYAEQQRRCAGTFRFPDPGPAVDLCGYAMAKRVVEHWICTTPQFLPHIPMRTSYDGTYGMRYAGLTVADLQRLGELILGPDRDPNTELTVPDDWPPQWTAWLKANDWCRPLDVAAYAREQLPFYL</sequence>